<evidence type="ECO:0000256" key="1">
    <source>
        <dbReference type="SAM" id="MobiDB-lite"/>
    </source>
</evidence>
<dbReference type="HOGENOM" id="CLU_3275781_0_0_5"/>
<dbReference type="STRING" id="414684.RC1_2433"/>
<protein>
    <submittedName>
        <fullName evidence="2">Uncharacterized protein</fullName>
    </submittedName>
</protein>
<proteinExistence type="predicted"/>
<evidence type="ECO:0000313" key="2">
    <source>
        <dbReference type="EMBL" id="ACI99817.1"/>
    </source>
</evidence>
<reference evidence="2 3" key="1">
    <citation type="journal article" date="2010" name="BMC Genomics">
        <title>Metabolic flexibility revealed in the genome of the cyst-forming alpha-1 proteobacterium Rhodospirillum centenum.</title>
        <authorList>
            <person name="Lu Y.K."/>
            <person name="Marden J."/>
            <person name="Han M."/>
            <person name="Swingley W.D."/>
            <person name="Mastrian S.D."/>
            <person name="Chowdhury S.R."/>
            <person name="Hao J."/>
            <person name="Helmy T."/>
            <person name="Kim S."/>
            <person name="Kurdoglu A.A."/>
            <person name="Matthies H.J."/>
            <person name="Rollo D."/>
            <person name="Stothard P."/>
            <person name="Blankenship R.E."/>
            <person name="Bauer C.E."/>
            <person name="Touchman J.W."/>
        </authorList>
    </citation>
    <scope>NUCLEOTIDE SEQUENCE [LARGE SCALE GENOMIC DNA]</scope>
    <source>
        <strain evidence="3">ATCC 51521 / SW</strain>
    </source>
</reference>
<feature type="region of interest" description="Disordered" evidence="1">
    <location>
        <begin position="1"/>
        <end position="41"/>
    </location>
</feature>
<gene>
    <name evidence="2" type="ordered locus">RC1_2433</name>
</gene>
<name>B6IUJ2_RHOCS</name>
<organism evidence="2 3">
    <name type="scientific">Rhodospirillum centenum (strain ATCC 51521 / SW)</name>
    <dbReference type="NCBI Taxonomy" id="414684"/>
    <lineage>
        <taxon>Bacteria</taxon>
        <taxon>Pseudomonadati</taxon>
        <taxon>Pseudomonadota</taxon>
        <taxon>Alphaproteobacteria</taxon>
        <taxon>Rhodospirillales</taxon>
        <taxon>Rhodospirillaceae</taxon>
        <taxon>Rhodospirillum</taxon>
    </lineage>
</organism>
<dbReference type="AlphaFoldDB" id="B6IUJ2"/>
<sequence>MRGEAPARRWHAGGPASPAVATTNSGFFPDAGLPSPIDFAR</sequence>
<accession>B6IUJ2</accession>
<evidence type="ECO:0000313" key="3">
    <source>
        <dbReference type="Proteomes" id="UP000001591"/>
    </source>
</evidence>
<keyword evidence="3" id="KW-1185">Reference proteome</keyword>
<dbReference type="EMBL" id="CP000613">
    <property type="protein sequence ID" value="ACI99817.1"/>
    <property type="molecule type" value="Genomic_DNA"/>
</dbReference>
<dbReference type="Proteomes" id="UP000001591">
    <property type="component" value="Chromosome"/>
</dbReference>
<dbReference type="KEGG" id="rce:RC1_2433"/>